<evidence type="ECO:0000256" key="7">
    <source>
        <dbReference type="RuleBase" id="RU000382"/>
    </source>
</evidence>
<reference evidence="8" key="1">
    <citation type="submission" date="2021-05" db="EMBL/GenBank/DDBJ databases">
        <authorList>
            <person name="Alioto T."/>
            <person name="Alioto T."/>
            <person name="Gomez Garrido J."/>
        </authorList>
    </citation>
    <scope>NUCLEOTIDE SEQUENCE</scope>
</reference>
<evidence type="ECO:0000256" key="4">
    <source>
        <dbReference type="ARBA" id="ARBA00022898"/>
    </source>
</evidence>
<evidence type="ECO:0000256" key="5">
    <source>
        <dbReference type="ARBA" id="ARBA00023239"/>
    </source>
</evidence>
<evidence type="ECO:0000313" key="8">
    <source>
        <dbReference type="EMBL" id="CAG6492551.1"/>
    </source>
</evidence>
<dbReference type="Pfam" id="PF00282">
    <property type="entry name" value="Pyridoxal_deC"/>
    <property type="match status" value="1"/>
</dbReference>
<keyword evidence="4 6" id="KW-0663">Pyridoxal phosphate</keyword>
<dbReference type="GO" id="GO:0019752">
    <property type="term" value="P:carboxylic acid metabolic process"/>
    <property type="evidence" value="ECO:0007669"/>
    <property type="project" value="InterPro"/>
</dbReference>
<protein>
    <submittedName>
        <fullName evidence="8">Acidic amino acid decarboxylase GADL1</fullName>
    </submittedName>
</protein>
<proteinExistence type="inferred from homology"/>
<keyword evidence="5 7" id="KW-0456">Lyase</keyword>
<dbReference type="AlphaFoldDB" id="A0A8D8G2L1"/>
<dbReference type="GO" id="GO:0030170">
    <property type="term" value="F:pyridoxal phosphate binding"/>
    <property type="evidence" value="ECO:0007669"/>
    <property type="project" value="InterPro"/>
</dbReference>
<dbReference type="InterPro" id="IPR015424">
    <property type="entry name" value="PyrdxlP-dep_Trfase"/>
</dbReference>
<dbReference type="GO" id="GO:0016831">
    <property type="term" value="F:carboxy-lyase activity"/>
    <property type="evidence" value="ECO:0007669"/>
    <property type="project" value="UniProtKB-KW"/>
</dbReference>
<dbReference type="EMBL" id="HBUE01121134">
    <property type="protein sequence ID" value="CAG6492551.1"/>
    <property type="molecule type" value="Transcribed_RNA"/>
</dbReference>
<sequence>MEEEFSVAVANSSERSVDLCRCVQREVFKGEDSVICVAKLDKTRMDDEWSLLSKIPAILEEQHFVRVPDHEPVVRFEFPEDLKKLVDFTLDSDGPRDQAGVEQIIKQVLQYSVRTGHANFHNQLFAGVDPYGLAGSWITDALNTSQYTFEVGPAFTLIEDALIAKCLQLFGFVEGDGILAPGGSISNMYAMVAARYRALPGVKRTGLANQPTLVAFTSEDAHYSIKKAVHWLGIGIDNLVLVRTDPGGCMIPEELEKAIGTVLASGRQPFFVNSTAGTTVLGAFDPFERIADICERHNLWLHVDSCLGGSAILSRKHAHLLAGVERADSLAWNPHKTLGAPLQCSIFLLKHKGLLHECNSANADYLFQQDKFYDVSYDTGDKSVQCGRKVDAFKIWLMFKARGDCGLAELVEKAFDCAEFFTGEIRKRDGFRLVLEQIQYTNVGFWYVPKKLRVLEEEQDDAWWAKIYEVTAIIKERLVKQGSVLIGYVPRPHKKIGNFFRMVVTCHPRPTYSSMKFVIDEIERVGEML</sequence>
<evidence type="ECO:0000256" key="1">
    <source>
        <dbReference type="ARBA" id="ARBA00001933"/>
    </source>
</evidence>
<dbReference type="PANTHER" id="PTHR45677">
    <property type="entry name" value="GLUTAMATE DECARBOXYLASE-RELATED"/>
    <property type="match status" value="1"/>
</dbReference>
<evidence type="ECO:0000256" key="6">
    <source>
        <dbReference type="PIRSR" id="PIRSR602129-50"/>
    </source>
</evidence>
<comment type="similarity">
    <text evidence="2 7">Belongs to the group II decarboxylase family.</text>
</comment>
<dbReference type="GO" id="GO:0005737">
    <property type="term" value="C:cytoplasm"/>
    <property type="evidence" value="ECO:0007669"/>
    <property type="project" value="TreeGrafter"/>
</dbReference>
<name>A0A8D8G2L1_CULPI</name>
<dbReference type="Gene3D" id="3.90.1150.170">
    <property type="match status" value="1"/>
</dbReference>
<keyword evidence="3" id="KW-0210">Decarboxylase</keyword>
<comment type="cofactor">
    <cofactor evidence="1 6 7">
        <name>pyridoxal 5'-phosphate</name>
        <dbReference type="ChEBI" id="CHEBI:597326"/>
    </cofactor>
</comment>
<accession>A0A8D8G2L1</accession>
<dbReference type="SUPFAM" id="SSF53383">
    <property type="entry name" value="PLP-dependent transferases"/>
    <property type="match status" value="1"/>
</dbReference>
<dbReference type="InterPro" id="IPR015421">
    <property type="entry name" value="PyrdxlP-dep_Trfase_major"/>
</dbReference>
<dbReference type="Gene3D" id="3.40.640.10">
    <property type="entry name" value="Type I PLP-dependent aspartate aminotransferase-like (Major domain)"/>
    <property type="match status" value="1"/>
</dbReference>
<dbReference type="InterPro" id="IPR002129">
    <property type="entry name" value="PyrdxlP-dep_de-COase"/>
</dbReference>
<dbReference type="PANTHER" id="PTHR45677:SF13">
    <property type="entry name" value="LP10922P"/>
    <property type="match status" value="1"/>
</dbReference>
<organism evidence="8">
    <name type="scientific">Culex pipiens</name>
    <name type="common">House mosquito</name>
    <dbReference type="NCBI Taxonomy" id="7175"/>
    <lineage>
        <taxon>Eukaryota</taxon>
        <taxon>Metazoa</taxon>
        <taxon>Ecdysozoa</taxon>
        <taxon>Arthropoda</taxon>
        <taxon>Hexapoda</taxon>
        <taxon>Insecta</taxon>
        <taxon>Pterygota</taxon>
        <taxon>Neoptera</taxon>
        <taxon>Endopterygota</taxon>
        <taxon>Diptera</taxon>
        <taxon>Nematocera</taxon>
        <taxon>Culicoidea</taxon>
        <taxon>Culicidae</taxon>
        <taxon>Culicinae</taxon>
        <taxon>Culicini</taxon>
        <taxon>Culex</taxon>
        <taxon>Culex</taxon>
    </lineage>
</organism>
<evidence type="ECO:0000256" key="3">
    <source>
        <dbReference type="ARBA" id="ARBA00022793"/>
    </source>
</evidence>
<dbReference type="CDD" id="cd06450">
    <property type="entry name" value="DOPA_deC_like"/>
    <property type="match status" value="1"/>
</dbReference>
<feature type="modified residue" description="N6-(pyridoxal phosphate)lysine" evidence="6">
    <location>
        <position position="336"/>
    </location>
</feature>
<evidence type="ECO:0000256" key="2">
    <source>
        <dbReference type="ARBA" id="ARBA00009533"/>
    </source>
</evidence>